<reference evidence="2 3" key="1">
    <citation type="submission" date="2017-03" db="EMBL/GenBank/DDBJ databases">
        <authorList>
            <person name="Afonso C.L."/>
            <person name="Miller P.J."/>
            <person name="Scott M.A."/>
            <person name="Spackman E."/>
            <person name="Goraichik I."/>
            <person name="Dimitrov K.M."/>
            <person name="Suarez D.L."/>
            <person name="Swayne D.E."/>
        </authorList>
    </citation>
    <scope>NUCLEOTIDE SEQUENCE [LARGE SCALE GENOMIC DNA]</scope>
    <source>
        <strain evidence="2 3">CIP 102111</strain>
    </source>
</reference>
<dbReference type="GeneID" id="99773625"/>
<dbReference type="RefSeq" id="WP_146001452.1">
    <property type="nucleotide sequence ID" value="NZ_FXZC01000010.1"/>
</dbReference>
<accession>A0A2H1KIQ4</accession>
<sequence>MRVRVFAALAAALLLLSSGLGSGARWYDEAAFSQAPITVETGELKATAADPAYRVMSRIDKDARLSGKPSCTATGDFRSCAEMTKDQAEAFAFMRGDRLIVSSSFEVAADGENLRYAVTPDAAPANVSAAWSAGKAAVSPTGPLTGSQIVTAERPFDCLGAAAGSSDSTALTIPSLSVTVVQEDR</sequence>
<evidence type="ECO:0000256" key="1">
    <source>
        <dbReference type="SAM" id="SignalP"/>
    </source>
</evidence>
<dbReference type="Proteomes" id="UP000234333">
    <property type="component" value="Unassembled WGS sequence"/>
</dbReference>
<organism evidence="2 3">
    <name type="scientific">Brevibacterium casei CIP 102111</name>
    <dbReference type="NCBI Taxonomy" id="1255625"/>
    <lineage>
        <taxon>Bacteria</taxon>
        <taxon>Bacillati</taxon>
        <taxon>Actinomycetota</taxon>
        <taxon>Actinomycetes</taxon>
        <taxon>Micrococcales</taxon>
        <taxon>Brevibacteriaceae</taxon>
        <taxon>Brevibacterium</taxon>
    </lineage>
</organism>
<evidence type="ECO:0000313" key="2">
    <source>
        <dbReference type="EMBL" id="SMX99586.1"/>
    </source>
</evidence>
<gene>
    <name evidence="2" type="ORF">BC102111_03356</name>
</gene>
<dbReference type="AlphaFoldDB" id="A0A2H1KIQ4"/>
<name>A0A2H1KIQ4_9MICO</name>
<proteinExistence type="predicted"/>
<feature type="chain" id="PRO_5038642452" evidence="1">
    <location>
        <begin position="24"/>
        <end position="185"/>
    </location>
</feature>
<evidence type="ECO:0000313" key="3">
    <source>
        <dbReference type="Proteomes" id="UP000234333"/>
    </source>
</evidence>
<dbReference type="EMBL" id="FXZC01000010">
    <property type="protein sequence ID" value="SMX99586.1"/>
    <property type="molecule type" value="Genomic_DNA"/>
</dbReference>
<protein>
    <submittedName>
        <fullName evidence="2">Alternate signal-mediated exported protein, RER_14450 family</fullName>
    </submittedName>
</protein>
<feature type="signal peptide" evidence="1">
    <location>
        <begin position="1"/>
        <end position="23"/>
    </location>
</feature>
<keyword evidence="1" id="KW-0732">Signal</keyword>